<accession>I2PWM5</accession>
<dbReference type="eggNOG" id="ENOG5031A88">
    <property type="taxonomic scope" value="Bacteria"/>
</dbReference>
<organism evidence="1">
    <name type="scientific">Desulfovibrio sp. U5L</name>
    <dbReference type="NCBI Taxonomy" id="596152"/>
    <lineage>
        <taxon>Bacteria</taxon>
        <taxon>Pseudomonadati</taxon>
        <taxon>Thermodesulfobacteriota</taxon>
        <taxon>Desulfovibrionia</taxon>
        <taxon>Desulfovibrionales</taxon>
        <taxon>Desulfovibrionaceae</taxon>
        <taxon>Desulfovibrio</taxon>
    </lineage>
</organism>
<dbReference type="OrthoDB" id="9915854at2"/>
<dbReference type="AlphaFoldDB" id="I2PWM5"/>
<gene>
    <name evidence="1" type="ORF">DesU5LDRAFT_0215</name>
</gene>
<proteinExistence type="predicted"/>
<dbReference type="EMBL" id="JH600068">
    <property type="protein sequence ID" value="EIG51931.1"/>
    <property type="molecule type" value="Genomic_DNA"/>
</dbReference>
<evidence type="ECO:0000313" key="1">
    <source>
        <dbReference type="EMBL" id="EIG51931.1"/>
    </source>
</evidence>
<dbReference type="HOGENOM" id="CLU_2069345_0_0_7"/>
<protein>
    <submittedName>
        <fullName evidence="1">Uncharacterized protein</fullName>
    </submittedName>
</protein>
<reference evidence="1" key="1">
    <citation type="submission" date="2011-11" db="EMBL/GenBank/DDBJ databases">
        <title>Improved High-Quality Draft sequence of Desulfovibrio sp. U5L.</title>
        <authorList>
            <consortium name="US DOE Joint Genome Institute"/>
            <person name="Lucas S."/>
            <person name="Han J."/>
            <person name="Lapidus A."/>
            <person name="Cheng J.-F."/>
            <person name="Goodwin L."/>
            <person name="Pitluck S."/>
            <person name="Peters L."/>
            <person name="Ovchinnikova G."/>
            <person name="Held B."/>
            <person name="Detter J.C."/>
            <person name="Han C."/>
            <person name="Tapia R."/>
            <person name="Land M."/>
            <person name="Hauser L."/>
            <person name="Kyrpides N."/>
            <person name="Ivanova N."/>
            <person name="Pagani I."/>
            <person name="Gabster J."/>
            <person name="Walker C."/>
            <person name="Stolyar S."/>
            <person name="Stahl D."/>
            <person name="Arkin A."/>
            <person name="Dehal P."/>
            <person name="Hazen T."/>
            <person name="Woyke T."/>
        </authorList>
    </citation>
    <scope>NUCLEOTIDE SEQUENCE [LARGE SCALE GENOMIC DNA]</scope>
    <source>
        <strain evidence="1">U5L</strain>
    </source>
</reference>
<name>I2PWM5_9BACT</name>
<sequence>MQDYRLPRTGKPPLAFQGELIVSQSFVEESPCYLDAEGHVRFGRATWTWTVALYRSCDGRFVYHDHTAMAPPIQPEQHAARFETAKEHRDSLAQMETLRRCPAFVAGPLSLGASGGPL</sequence>